<reference evidence="5" key="1">
    <citation type="submission" date="2017-06" db="EMBL/GenBank/DDBJ databases">
        <authorList>
            <person name="Varghese N."/>
            <person name="Submissions S."/>
        </authorList>
    </citation>
    <scope>NUCLEOTIDE SEQUENCE [LARGE SCALE GENOMIC DNA]</scope>
    <source>
        <strain evidence="5">LNB2</strain>
    </source>
</reference>
<name>A0A239GJK8_9SPHN</name>
<keyword evidence="5" id="KW-1185">Reference proteome</keyword>
<accession>A0A239GJK8</accession>
<dbReference type="RefSeq" id="WP_245842871.1">
    <property type="nucleotide sequence ID" value="NZ_FZOS01000012.1"/>
</dbReference>
<dbReference type="InterPro" id="IPR029063">
    <property type="entry name" value="SAM-dependent_MTases_sf"/>
</dbReference>
<dbReference type="GO" id="GO:0006355">
    <property type="term" value="P:regulation of DNA-templated transcription"/>
    <property type="evidence" value="ECO:0007669"/>
    <property type="project" value="InterPro"/>
</dbReference>
<dbReference type="InterPro" id="IPR026937">
    <property type="entry name" value="SBNO_Helicase_C_dom"/>
</dbReference>
<feature type="domain" description="Strawberry notch helicase C" evidence="2">
    <location>
        <begin position="902"/>
        <end position="1158"/>
    </location>
</feature>
<proteinExistence type="inferred from homology"/>
<dbReference type="PANTHER" id="PTHR12706">
    <property type="entry name" value="STRAWBERRY NOTCH-RELATED"/>
    <property type="match status" value="1"/>
</dbReference>
<comment type="similarity">
    <text evidence="1">Belongs to the SBNO family.</text>
</comment>
<dbReference type="SUPFAM" id="SSF52540">
    <property type="entry name" value="P-loop containing nucleoside triphosphate hydrolases"/>
    <property type="match status" value="1"/>
</dbReference>
<evidence type="ECO:0000259" key="2">
    <source>
        <dbReference type="Pfam" id="PF13871"/>
    </source>
</evidence>
<sequence>MTISSFAPACTAADHSPTKDANLHAVAVAVADLIERGGSISRQKLTRLMEDAFGKQNRFGTWSMRDAYDSLEAGQVLFLRGSQSSPLGLPEPEAVLADLIDLERRLPTQTYRSEHQVDMQQFSTPAALAWLTALAARIDETDIVLEPSAGTGMLLPLVMRAGAVHHLNERDPGRAALLARIAGHAVTTHDGALIDDCLPGFVRPSVILINPPFSRSEGRGRDRHAGARHLRSALVRLQPGGRCVAILPSGFSADGTGRAGYASVREVACPRVEIDIRGDVYAKHGTSTRIRILVFDKGWVGTPKVVDAETLGDALRHVLALPDRLEPGPTAPPPSAPALPPTPACTRRPVLSLFARSAQPRTIAPPERVALDNAVEPIGYSVRAEPLPMGEPAGIFAPWRLSRIEIPGAADHPDTLVESLAMASVLPPVPSYRPAIPARSFEAVSTAQLEAIIQAGDAFERNLPGRYSPNAAGDQLIENDSGHVYRQGFFIGDGTGVGKGREAAASLMDQWFKGRRRHVWISLNGPLLFDARRDWSALGGLAVDIQPLDAIPLGEEIGMSAGILFLSYSMLRSVRDKGPSRLDQILAWLGDNYDGLIVFDESHALANAAPAPSEFGDAVASQQGIAGLRLQNALPRACVLYVSATGATTPANLGYAHRLGLWGVGTAFPTRGGFCAAMEKGGIAAMEVVCRDLKATGLYTARSLSYAGIEYDPLEHSLTPAQIGIYDAYADAWTIVHGALGEVLKATNVVDRISGETLNGQALGAAMSRFESGKQRFFSQLLISMKMPSLIRAIEEELGAGHVAVVQLVSTAEALLERRLASLTPDERANPDLELSPREMLVQYLTDAFPTRMMEVYKDNSGEMRSRPRLDDDGNPVLCQEAIRTRDALIERLCAMPPIGAALDELIRHFGPDRVAEVTGRSRRIITDAAGRQKVERLSPNARIADADAFMAGRKPILVFSGAGGTGRSYHADRNCGSAAHRRVHFLLEPGWRASAAIQGLGRTHRTNQTMPPIFRPVTTNCKGERRFISTIARRLDALGALTRGQRQAGSQNLFDPADNLESDYARDALLQWYHLLADGKLKSTTIGAFEAMTGLKLVIAGTSELVEKLPPIQRWLNRLLALRIAVQDAIFEEFFALIEARIDAARDAGTLDLGVETFRAKRVELLSDIAIHRDAVSGAETRLQKLALQLLRNVTSFERLMAVWSGDEDIEFLRNNRSGRVALRVPSWSTMDDEGAPVPMCRLVRPTGEDRVRLAGLARSFWQPVTHDDFQALWEDEARKAREQVDVETIHIATGLLLPVWDKLPEDDVRVWRIVDEATGDSRLGRIVSADMLARTAASFEVADQVKLTPADMIAAAAKGDGAAIDALDGARLVQVRVNGQPRLEIRGFPAERLDWLKSLGAFTEIISFRTRLFLPPDTAEVILERIAIG</sequence>
<evidence type="ECO:0000256" key="1">
    <source>
        <dbReference type="ARBA" id="ARBA00006992"/>
    </source>
</evidence>
<evidence type="ECO:0000313" key="5">
    <source>
        <dbReference type="Proteomes" id="UP000198281"/>
    </source>
</evidence>
<evidence type="ECO:0000313" key="4">
    <source>
        <dbReference type="EMBL" id="SNS69065.1"/>
    </source>
</evidence>
<dbReference type="EMBL" id="FZOS01000012">
    <property type="protein sequence ID" value="SNS69065.1"/>
    <property type="molecule type" value="Genomic_DNA"/>
</dbReference>
<dbReference type="Gene3D" id="3.40.50.150">
    <property type="entry name" value="Vaccinia Virus protein VP39"/>
    <property type="match status" value="1"/>
</dbReference>
<feature type="domain" description="Strawberry notch AAA" evidence="3">
    <location>
        <begin position="411"/>
        <end position="728"/>
    </location>
</feature>
<dbReference type="Pfam" id="PF13872">
    <property type="entry name" value="AAA_34"/>
    <property type="match status" value="1"/>
</dbReference>
<dbReference type="Proteomes" id="UP000198281">
    <property type="component" value="Unassembled WGS sequence"/>
</dbReference>
<evidence type="ECO:0000259" key="3">
    <source>
        <dbReference type="Pfam" id="PF13872"/>
    </source>
</evidence>
<dbReference type="PANTHER" id="PTHR12706:SF30">
    <property type="entry name" value="PROTEIN STRAWBERRY NOTCH-RELATED"/>
    <property type="match status" value="1"/>
</dbReference>
<dbReference type="InterPro" id="IPR026741">
    <property type="entry name" value="SNO"/>
</dbReference>
<dbReference type="InterPro" id="IPR027417">
    <property type="entry name" value="P-loop_NTPase"/>
</dbReference>
<dbReference type="InterPro" id="IPR039187">
    <property type="entry name" value="SNO_AAA"/>
</dbReference>
<protein>
    <submittedName>
        <fullName evidence="4">C-terminal domain on Strawberry notch homologue</fullName>
    </submittedName>
</protein>
<dbReference type="SUPFAM" id="SSF53335">
    <property type="entry name" value="S-adenosyl-L-methionine-dependent methyltransferases"/>
    <property type="match status" value="1"/>
</dbReference>
<gene>
    <name evidence="4" type="ORF">SAMN06295912_11297</name>
</gene>
<dbReference type="Pfam" id="PF13871">
    <property type="entry name" value="Helicase_C_4"/>
    <property type="match status" value="1"/>
</dbReference>
<organism evidence="4 5">
    <name type="scientific">Edaphosphingomonas laterariae</name>
    <dbReference type="NCBI Taxonomy" id="861865"/>
    <lineage>
        <taxon>Bacteria</taxon>
        <taxon>Pseudomonadati</taxon>
        <taxon>Pseudomonadota</taxon>
        <taxon>Alphaproteobacteria</taxon>
        <taxon>Sphingomonadales</taxon>
        <taxon>Rhizorhabdaceae</taxon>
        <taxon>Edaphosphingomonas</taxon>
    </lineage>
</organism>